<sequence>STTEIESLKNSFVEKKTENNDISVGDINESKDQKEEKNDYFKYAEIFFENLDRKIFWKSVEKNLIYVLEENFSDGIKGGKKSEKESEIINEEEIEEIDKD</sequence>
<evidence type="ECO:0000256" key="1">
    <source>
        <dbReference type="SAM" id="MobiDB-lite"/>
    </source>
</evidence>
<feature type="non-terminal residue" evidence="2">
    <location>
        <position position="100"/>
    </location>
</feature>
<reference evidence="2 3" key="1">
    <citation type="submission" date="2018-10" db="EMBL/GenBank/DDBJ databases">
        <title>Draft genome sequence of the microsporidian Tubulinosema ratisbonensis.</title>
        <authorList>
            <person name="Polonais V."/>
            <person name="Peyretaillade E."/>
            <person name="Niehus S."/>
            <person name="Wawrzyniak I."/>
            <person name="Franchet A."/>
            <person name="Gaspin C."/>
            <person name="Reichstadt M."/>
            <person name="Belser C."/>
            <person name="Labadie K."/>
            <person name="Delbac F."/>
            <person name="Ferrandon D."/>
        </authorList>
    </citation>
    <scope>NUCLEOTIDE SEQUENCE [LARGE SCALE GENOMIC DNA]</scope>
    <source>
        <strain evidence="2 3">Franzen</strain>
    </source>
</reference>
<dbReference type="OrthoDB" id="297643at2759"/>
<dbReference type="Proteomes" id="UP000282876">
    <property type="component" value="Unassembled WGS sequence"/>
</dbReference>
<evidence type="ECO:0000313" key="3">
    <source>
        <dbReference type="Proteomes" id="UP000282876"/>
    </source>
</evidence>
<dbReference type="AlphaFoldDB" id="A0A437AMM1"/>
<gene>
    <name evidence="2" type="ORF">TUBRATIS_10630</name>
</gene>
<feature type="region of interest" description="Disordered" evidence="1">
    <location>
        <begin position="77"/>
        <end position="100"/>
    </location>
</feature>
<name>A0A437AMM1_9MICR</name>
<dbReference type="VEuPathDB" id="MicrosporidiaDB:TUBRATIS_10630"/>
<dbReference type="EMBL" id="RCSS01000221">
    <property type="protein sequence ID" value="RVD92432.1"/>
    <property type="molecule type" value="Genomic_DNA"/>
</dbReference>
<feature type="compositionally biased region" description="Acidic residues" evidence="1">
    <location>
        <begin position="88"/>
        <end position="100"/>
    </location>
</feature>
<accession>A0A437AMM1</accession>
<protein>
    <submittedName>
        <fullName evidence="2">Uncharacterized protein</fullName>
    </submittedName>
</protein>
<keyword evidence="3" id="KW-1185">Reference proteome</keyword>
<evidence type="ECO:0000313" key="2">
    <source>
        <dbReference type="EMBL" id="RVD92432.1"/>
    </source>
</evidence>
<feature type="non-terminal residue" evidence="2">
    <location>
        <position position="1"/>
    </location>
</feature>
<organism evidence="2 3">
    <name type="scientific">Tubulinosema ratisbonensis</name>
    <dbReference type="NCBI Taxonomy" id="291195"/>
    <lineage>
        <taxon>Eukaryota</taxon>
        <taxon>Fungi</taxon>
        <taxon>Fungi incertae sedis</taxon>
        <taxon>Microsporidia</taxon>
        <taxon>Tubulinosematoidea</taxon>
        <taxon>Tubulinosematidae</taxon>
        <taxon>Tubulinosema</taxon>
    </lineage>
</organism>
<proteinExistence type="predicted"/>
<comment type="caution">
    <text evidence="2">The sequence shown here is derived from an EMBL/GenBank/DDBJ whole genome shotgun (WGS) entry which is preliminary data.</text>
</comment>